<accession>A0A1Y6BID1</accession>
<evidence type="ECO:0000256" key="1">
    <source>
        <dbReference type="SAM" id="MobiDB-lite"/>
    </source>
</evidence>
<name>A0A1Y6BID1_9BACT</name>
<evidence type="ECO:0000313" key="2">
    <source>
        <dbReference type="EMBL" id="SMF05619.1"/>
    </source>
</evidence>
<evidence type="ECO:0000313" key="3">
    <source>
        <dbReference type="Proteomes" id="UP000192907"/>
    </source>
</evidence>
<proteinExistence type="predicted"/>
<dbReference type="EMBL" id="FWZT01000004">
    <property type="protein sequence ID" value="SMF05619.1"/>
    <property type="molecule type" value="Genomic_DNA"/>
</dbReference>
<feature type="region of interest" description="Disordered" evidence="1">
    <location>
        <begin position="102"/>
        <end position="134"/>
    </location>
</feature>
<sequence length="325" mass="36326">MRLKSVILNFCLIDGRYHDKRLYKIFLLAPCRHLTNPSTSQKLVISVSYRWSKPCSLIGVGVTDTGANALNSYLSFWTVLVVLGLGACNSNDSRGPLVEAEVQTVTPPSDPDADANLGTDLPPEEGTPAPVDTPEPEVSFSLEAFFSISKYQNDDLPYNQSTVDCPKEDVGRLTVSALYPTRLWQCMGSPETGFAWEAKLNYKEDYLDDIGLETPTYYPPKSFGFMIGDQIYTGWYFPYSGVVEGLEVLALDIFVSRETTSERIDMYLNSVFFTFNLDQEQILQDETKLSEISISSNFDSDTLSIAVRHNDMTIITFDDAIQALK</sequence>
<keyword evidence="3" id="KW-1185">Reference proteome</keyword>
<gene>
    <name evidence="2" type="ORF">SAMN06296036_10483</name>
</gene>
<organism evidence="2 3">
    <name type="scientific">Pseudobacteriovorax antillogorgiicola</name>
    <dbReference type="NCBI Taxonomy" id="1513793"/>
    <lineage>
        <taxon>Bacteria</taxon>
        <taxon>Pseudomonadati</taxon>
        <taxon>Bdellovibrionota</taxon>
        <taxon>Oligoflexia</taxon>
        <taxon>Oligoflexales</taxon>
        <taxon>Pseudobacteriovoracaceae</taxon>
        <taxon>Pseudobacteriovorax</taxon>
    </lineage>
</organism>
<dbReference type="Proteomes" id="UP000192907">
    <property type="component" value="Unassembled WGS sequence"/>
</dbReference>
<dbReference type="AlphaFoldDB" id="A0A1Y6BID1"/>
<reference evidence="3" key="1">
    <citation type="submission" date="2017-04" db="EMBL/GenBank/DDBJ databases">
        <authorList>
            <person name="Varghese N."/>
            <person name="Submissions S."/>
        </authorList>
    </citation>
    <scope>NUCLEOTIDE SEQUENCE [LARGE SCALE GENOMIC DNA]</scope>
    <source>
        <strain evidence="3">RKEM611</strain>
    </source>
</reference>
<protein>
    <submittedName>
        <fullName evidence="2">Uncharacterized protein</fullName>
    </submittedName>
</protein>